<dbReference type="PROSITE" id="PS51677">
    <property type="entry name" value="NODB"/>
    <property type="match status" value="1"/>
</dbReference>
<dbReference type="Proteomes" id="UP000245212">
    <property type="component" value="Unassembled WGS sequence"/>
</dbReference>
<name>A0A2V1K1U3_9BURK</name>
<protein>
    <recommendedName>
        <fullName evidence="2">NodB homology domain-containing protein</fullName>
    </recommendedName>
</protein>
<evidence type="ECO:0000259" key="2">
    <source>
        <dbReference type="PROSITE" id="PS51677"/>
    </source>
</evidence>
<dbReference type="Gene3D" id="3.20.20.370">
    <property type="entry name" value="Glycoside hydrolase/deacetylase"/>
    <property type="match status" value="1"/>
</dbReference>
<evidence type="ECO:0000256" key="1">
    <source>
        <dbReference type="ARBA" id="ARBA00022729"/>
    </source>
</evidence>
<dbReference type="GO" id="GO:0005975">
    <property type="term" value="P:carbohydrate metabolic process"/>
    <property type="evidence" value="ECO:0007669"/>
    <property type="project" value="InterPro"/>
</dbReference>
<dbReference type="PANTHER" id="PTHR34216">
    <property type="match status" value="1"/>
</dbReference>
<keyword evidence="4" id="KW-1185">Reference proteome</keyword>
<proteinExistence type="predicted"/>
<dbReference type="SUPFAM" id="SSF88713">
    <property type="entry name" value="Glycoside hydrolase/deacetylase"/>
    <property type="match status" value="1"/>
</dbReference>
<dbReference type="CDD" id="cd10969">
    <property type="entry name" value="CE4_Ecf1_like_5s"/>
    <property type="match status" value="1"/>
</dbReference>
<feature type="domain" description="NodB homology" evidence="2">
    <location>
        <begin position="62"/>
        <end position="280"/>
    </location>
</feature>
<keyword evidence="1" id="KW-0732">Signal</keyword>
<reference evidence="4" key="1">
    <citation type="submission" date="2018-05" db="EMBL/GenBank/DDBJ databases">
        <authorList>
            <person name="Li Y."/>
        </authorList>
    </citation>
    <scope>NUCLEOTIDE SEQUENCE [LARGE SCALE GENOMIC DNA]</scope>
    <source>
        <strain evidence="4">3d-2-2</strain>
    </source>
</reference>
<dbReference type="Pfam" id="PF01522">
    <property type="entry name" value="Polysacc_deac_1"/>
    <property type="match status" value="1"/>
</dbReference>
<dbReference type="PANTHER" id="PTHR34216:SF13">
    <property type="entry name" value="XYLANASE_CHITIN DEACETYLASE"/>
    <property type="match status" value="1"/>
</dbReference>
<dbReference type="AlphaFoldDB" id="A0A2V1K1U3"/>
<dbReference type="EMBL" id="QETA01000003">
    <property type="protein sequence ID" value="PWF23113.1"/>
    <property type="molecule type" value="Genomic_DNA"/>
</dbReference>
<dbReference type="GO" id="GO:0016810">
    <property type="term" value="F:hydrolase activity, acting on carbon-nitrogen (but not peptide) bonds"/>
    <property type="evidence" value="ECO:0007669"/>
    <property type="project" value="InterPro"/>
</dbReference>
<sequence length="280" mass="31648">MKTAKAIPVLMYHHISPATNGLATSPANFASQMRWLARHGWQTLSCAQLQSFLQEGVSVPAKSVLLTFDDGYLDNWQYAHPVLKEHGFSAAMFLVTGWVGHGPVRPSATYEQIMTNQLDGFESWCHAGCKQWVEKGKMDRVIVRQSEVDAMRHAGTFEFHSHTHTHVRWDQVSEDAAVKRNALHQDLEASRVFFDQNLGGATSQLCWPQGYFDRDYLEIAEDLGFDTLYTTDSRGLNREACGSRHIYRIAVRNRGGWKFGQRVMLAASPLLSGLYNRLKS</sequence>
<dbReference type="RefSeq" id="WP_109061727.1">
    <property type="nucleotide sequence ID" value="NZ_QETA01000003.1"/>
</dbReference>
<dbReference type="InterPro" id="IPR051398">
    <property type="entry name" value="Polysacch_Deacetylase"/>
</dbReference>
<dbReference type="InterPro" id="IPR011330">
    <property type="entry name" value="Glyco_hydro/deAcase_b/a-brl"/>
</dbReference>
<accession>A0A2V1K1U3</accession>
<organism evidence="3 4">
    <name type="scientific">Corticimicrobacter populi</name>
    <dbReference type="NCBI Taxonomy" id="2175229"/>
    <lineage>
        <taxon>Bacteria</taxon>
        <taxon>Pseudomonadati</taxon>
        <taxon>Pseudomonadota</taxon>
        <taxon>Betaproteobacteria</taxon>
        <taxon>Burkholderiales</taxon>
        <taxon>Alcaligenaceae</taxon>
        <taxon>Corticimicrobacter</taxon>
    </lineage>
</organism>
<gene>
    <name evidence="3" type="ORF">DD235_08960</name>
</gene>
<comment type="caution">
    <text evidence="3">The sequence shown here is derived from an EMBL/GenBank/DDBJ whole genome shotgun (WGS) entry which is preliminary data.</text>
</comment>
<dbReference type="InterPro" id="IPR002509">
    <property type="entry name" value="NODB_dom"/>
</dbReference>
<evidence type="ECO:0000313" key="3">
    <source>
        <dbReference type="EMBL" id="PWF23113.1"/>
    </source>
</evidence>
<evidence type="ECO:0000313" key="4">
    <source>
        <dbReference type="Proteomes" id="UP000245212"/>
    </source>
</evidence>